<organism evidence="1 2">
    <name type="scientific">Roseburia intestinalis</name>
    <dbReference type="NCBI Taxonomy" id="166486"/>
    <lineage>
        <taxon>Bacteria</taxon>
        <taxon>Bacillati</taxon>
        <taxon>Bacillota</taxon>
        <taxon>Clostridia</taxon>
        <taxon>Lachnospirales</taxon>
        <taxon>Lachnospiraceae</taxon>
        <taxon>Roseburia</taxon>
    </lineage>
</organism>
<protein>
    <submittedName>
        <fullName evidence="1">Uncharacterized protein</fullName>
    </submittedName>
</protein>
<sequence length="60" mass="7201">MSEKSQLNFWSQRPEVTLQLNIGTIVMGVFLKNHKSEQLPFFHLIFKQKETIKWAFLQHQ</sequence>
<evidence type="ECO:0000313" key="2">
    <source>
        <dbReference type="Proteomes" id="UP000283586"/>
    </source>
</evidence>
<accession>A0A3R6LRI8</accession>
<dbReference type="Proteomes" id="UP000283586">
    <property type="component" value="Unassembled WGS sequence"/>
</dbReference>
<name>A0A3R6LRI8_9FIRM</name>
<dbReference type="AlphaFoldDB" id="A0A3R6LRI8"/>
<gene>
    <name evidence="1" type="ORF">DWZ31_13285</name>
</gene>
<comment type="caution">
    <text evidence="1">The sequence shown here is derived from an EMBL/GenBank/DDBJ whole genome shotgun (WGS) entry which is preliminary data.</text>
</comment>
<dbReference type="EMBL" id="QRQN01000016">
    <property type="protein sequence ID" value="RHN06389.1"/>
    <property type="molecule type" value="Genomic_DNA"/>
</dbReference>
<reference evidence="1 2" key="1">
    <citation type="submission" date="2018-08" db="EMBL/GenBank/DDBJ databases">
        <title>A genome reference for cultivated species of the human gut microbiota.</title>
        <authorList>
            <person name="Zou Y."/>
            <person name="Xue W."/>
            <person name="Luo G."/>
        </authorList>
    </citation>
    <scope>NUCLEOTIDE SEQUENCE [LARGE SCALE GENOMIC DNA]</scope>
    <source>
        <strain evidence="1 2">AF31-21AC</strain>
    </source>
</reference>
<evidence type="ECO:0000313" key="1">
    <source>
        <dbReference type="EMBL" id="RHN06389.1"/>
    </source>
</evidence>
<proteinExistence type="predicted"/>